<dbReference type="Gene3D" id="3.30.1180.10">
    <property type="match status" value="1"/>
</dbReference>
<dbReference type="InterPro" id="IPR043168">
    <property type="entry name" value="DegV_C"/>
</dbReference>
<proteinExistence type="predicted"/>
<protein>
    <submittedName>
        <fullName evidence="2">Fatty acid-binding protein DegV</fullName>
    </submittedName>
</protein>
<dbReference type="Pfam" id="PF02645">
    <property type="entry name" value="DegV"/>
    <property type="match status" value="1"/>
</dbReference>
<dbReference type="GO" id="GO:0008289">
    <property type="term" value="F:lipid binding"/>
    <property type="evidence" value="ECO:0007669"/>
    <property type="project" value="UniProtKB-KW"/>
</dbReference>
<dbReference type="PANTHER" id="PTHR33434">
    <property type="entry name" value="DEGV DOMAIN-CONTAINING PROTEIN DR_1986-RELATED"/>
    <property type="match status" value="1"/>
</dbReference>
<name>A0A433RQQ7_9BACL</name>
<gene>
    <name evidence="2" type="ORF">QI30_15965</name>
</gene>
<dbReference type="AlphaFoldDB" id="A0A433RQQ7"/>
<sequence length="281" mass="30771">MKIAWITDTAAFLSAQFIKDHAIHVLPLNVVFEEGALRETIDMTEQQFYEKLRTAAKHPKTSQPSFGEHVALYEQLKAEGYDCAIAVHTSAKQSGTFASATMAAEQAGFKTYPINAKIGSYPMQRMLEYGIELAAAGKSPEAIVSLIEEMVTRSELAFIPASLENLHKSGRVSGTAMFLSNLLNMKLVIAYDDEGVCNVIHKVRATKRAKKAVMEKLDAAIAKSDVKDVAIIHCNNDEEVTKWQSELEASYPAIHFMKTPLSAAVGVHAGEGTIGLAWVRE</sequence>
<comment type="caution">
    <text evidence="2">The sequence shown here is derived from an EMBL/GenBank/DDBJ whole genome shotgun (WGS) entry which is preliminary data.</text>
</comment>
<dbReference type="SUPFAM" id="SSF82549">
    <property type="entry name" value="DAK1/DegV-like"/>
    <property type="match status" value="1"/>
</dbReference>
<dbReference type="RefSeq" id="WP_126991596.1">
    <property type="nucleotide sequence ID" value="NZ_JTFC01000041.1"/>
</dbReference>
<dbReference type="Gene3D" id="3.40.50.10170">
    <property type="match status" value="1"/>
</dbReference>
<reference evidence="2 3" key="1">
    <citation type="submission" date="2014-11" db="EMBL/GenBank/DDBJ databases">
        <title>Genome sequence and analysis of novel Kurthia sp.</title>
        <authorList>
            <person name="Lawson J.N."/>
            <person name="Gonzalez J.E."/>
            <person name="Rinauldi L."/>
            <person name="Xuan Z."/>
            <person name="Firman A."/>
            <person name="Shaddox L."/>
            <person name="Trudeau A."/>
            <person name="Shah S."/>
            <person name="Reiman D."/>
        </authorList>
    </citation>
    <scope>NUCLEOTIDE SEQUENCE [LARGE SCALE GENOMIC DNA]</scope>
    <source>
        <strain evidence="2 3">3B1D</strain>
    </source>
</reference>
<dbReference type="EMBL" id="JTFC01000041">
    <property type="protein sequence ID" value="RUS53050.1"/>
    <property type="molecule type" value="Genomic_DNA"/>
</dbReference>
<dbReference type="PANTHER" id="PTHR33434:SF2">
    <property type="entry name" value="FATTY ACID-BINDING PROTEIN TM_1468"/>
    <property type="match status" value="1"/>
</dbReference>
<accession>A0A433RQQ7</accession>
<evidence type="ECO:0000256" key="1">
    <source>
        <dbReference type="ARBA" id="ARBA00023121"/>
    </source>
</evidence>
<keyword evidence="3" id="KW-1185">Reference proteome</keyword>
<evidence type="ECO:0000313" key="3">
    <source>
        <dbReference type="Proteomes" id="UP000288623"/>
    </source>
</evidence>
<dbReference type="InterPro" id="IPR003797">
    <property type="entry name" value="DegV"/>
</dbReference>
<dbReference type="PROSITE" id="PS51482">
    <property type="entry name" value="DEGV"/>
    <property type="match status" value="1"/>
</dbReference>
<organism evidence="2 3">
    <name type="scientific">Candidatus Kurthia intestinigallinarum</name>
    <dbReference type="NCBI Taxonomy" id="1562256"/>
    <lineage>
        <taxon>Bacteria</taxon>
        <taxon>Bacillati</taxon>
        <taxon>Bacillota</taxon>
        <taxon>Bacilli</taxon>
        <taxon>Bacillales</taxon>
        <taxon>Caryophanaceae</taxon>
        <taxon>Kurthia</taxon>
    </lineage>
</organism>
<dbReference type="InterPro" id="IPR050270">
    <property type="entry name" value="DegV_domain_contain"/>
</dbReference>
<dbReference type="Proteomes" id="UP000288623">
    <property type="component" value="Unassembled WGS sequence"/>
</dbReference>
<dbReference type="NCBIfam" id="TIGR00762">
    <property type="entry name" value="DegV"/>
    <property type="match status" value="1"/>
</dbReference>
<dbReference type="OrthoDB" id="9775494at2"/>
<keyword evidence="1" id="KW-0446">Lipid-binding</keyword>
<evidence type="ECO:0000313" key="2">
    <source>
        <dbReference type="EMBL" id="RUS53050.1"/>
    </source>
</evidence>